<evidence type="ECO:0000256" key="1">
    <source>
        <dbReference type="SAM" id="MobiDB-lite"/>
    </source>
</evidence>
<dbReference type="InterPro" id="IPR053321">
    <property type="entry name" value="IPP-5-Phosphatase_Type_IV"/>
</dbReference>
<feature type="compositionally biased region" description="Polar residues" evidence="1">
    <location>
        <begin position="1"/>
        <end position="19"/>
    </location>
</feature>
<dbReference type="Gene3D" id="3.60.10.10">
    <property type="entry name" value="Endonuclease/exonuclease/phosphatase"/>
    <property type="match status" value="1"/>
</dbReference>
<dbReference type="GO" id="GO:0016791">
    <property type="term" value="F:phosphatase activity"/>
    <property type="evidence" value="ECO:0007669"/>
    <property type="project" value="InterPro"/>
</dbReference>
<feature type="compositionally biased region" description="Basic and acidic residues" evidence="1">
    <location>
        <begin position="61"/>
        <end position="78"/>
    </location>
</feature>
<dbReference type="Pfam" id="PF22669">
    <property type="entry name" value="Exo_endo_phos2"/>
    <property type="match status" value="1"/>
</dbReference>
<proteinExistence type="predicted"/>
<feature type="domain" description="Inositol polyphosphate-related phosphatase" evidence="2">
    <location>
        <begin position="424"/>
        <end position="724"/>
    </location>
</feature>
<reference evidence="3 4" key="1">
    <citation type="journal article" date="2022" name="Nat. Ecol. Evol.">
        <title>A masculinizing supergene underlies an exaggerated male reproductive morph in a spider.</title>
        <authorList>
            <person name="Hendrickx F."/>
            <person name="De Corte Z."/>
            <person name="Sonet G."/>
            <person name="Van Belleghem S.M."/>
            <person name="Kostlbacher S."/>
            <person name="Vangestel C."/>
        </authorList>
    </citation>
    <scope>NUCLEOTIDE SEQUENCE [LARGE SCALE GENOMIC DNA]</scope>
    <source>
        <strain evidence="3">W744_W776</strain>
    </source>
</reference>
<organism evidence="3 4">
    <name type="scientific">Oedothorax gibbosus</name>
    <dbReference type="NCBI Taxonomy" id="931172"/>
    <lineage>
        <taxon>Eukaryota</taxon>
        <taxon>Metazoa</taxon>
        <taxon>Ecdysozoa</taxon>
        <taxon>Arthropoda</taxon>
        <taxon>Chelicerata</taxon>
        <taxon>Arachnida</taxon>
        <taxon>Araneae</taxon>
        <taxon>Araneomorphae</taxon>
        <taxon>Entelegynae</taxon>
        <taxon>Araneoidea</taxon>
        <taxon>Linyphiidae</taxon>
        <taxon>Erigoninae</taxon>
        <taxon>Oedothorax</taxon>
    </lineage>
</organism>
<feature type="compositionally biased region" description="Low complexity" evidence="1">
    <location>
        <begin position="240"/>
        <end position="252"/>
    </location>
</feature>
<dbReference type="Proteomes" id="UP000827092">
    <property type="component" value="Unassembled WGS sequence"/>
</dbReference>
<dbReference type="PANTHER" id="PTHR47039:SF1">
    <property type="entry name" value="INOSITOL POLYPHOSPHATE 5-PHOSPHATASE E"/>
    <property type="match status" value="1"/>
</dbReference>
<dbReference type="AlphaFoldDB" id="A0AAV6UWX2"/>
<name>A0AAV6UWX2_9ARAC</name>
<evidence type="ECO:0000313" key="3">
    <source>
        <dbReference type="EMBL" id="KAG8188198.1"/>
    </source>
</evidence>
<accession>A0AAV6UWX2</accession>
<feature type="region of interest" description="Disordered" evidence="1">
    <location>
        <begin position="1"/>
        <end position="78"/>
    </location>
</feature>
<dbReference type="SMART" id="SM00128">
    <property type="entry name" value="IPPc"/>
    <property type="match status" value="1"/>
</dbReference>
<dbReference type="InterPro" id="IPR000300">
    <property type="entry name" value="IPPc"/>
</dbReference>
<dbReference type="GO" id="GO:0046856">
    <property type="term" value="P:phosphatidylinositol dephosphorylation"/>
    <property type="evidence" value="ECO:0007669"/>
    <property type="project" value="InterPro"/>
</dbReference>
<dbReference type="InterPro" id="IPR036691">
    <property type="entry name" value="Endo/exonu/phosph_ase_sf"/>
</dbReference>
<protein>
    <recommendedName>
        <fullName evidence="2">Inositol polyphosphate-related phosphatase domain-containing protein</fullName>
    </recommendedName>
</protein>
<evidence type="ECO:0000313" key="4">
    <source>
        <dbReference type="Proteomes" id="UP000827092"/>
    </source>
</evidence>
<feature type="region of interest" description="Disordered" evidence="1">
    <location>
        <begin position="119"/>
        <end position="162"/>
    </location>
</feature>
<evidence type="ECO:0000259" key="2">
    <source>
        <dbReference type="SMART" id="SM00128"/>
    </source>
</evidence>
<dbReference type="PANTHER" id="PTHR47039">
    <property type="entry name" value="INOSITOL POLYPHOSPHATE 5-PHOSPHATASE E"/>
    <property type="match status" value="1"/>
</dbReference>
<dbReference type="SUPFAM" id="SSF56219">
    <property type="entry name" value="DNase I-like"/>
    <property type="match status" value="1"/>
</dbReference>
<sequence>MFSSLPSASKIYVNSSNAKPRQKSAANSSASRRKKKKSLPSSGSDGGPTLVSLVDPAKNSLENRFERVSPPRDILDRTFRVSRVVLSEDSEFSDGSGDIRPDIKCPKESNLIETVVPCDTVSSEDDDPRPTCPSPYLEEDPPSMEGCGPPAAEHSDTGCMSESTHAQEAISNCVTTDCVETDGVQEHSDMAATKEDPEVMTDAQTVEEMDAVCDASENTEYHSIGVILSPKDENGLDGIGSTQEESTQGEESLFAEQEGAPSPDHGELSCTESYESKTPDGEPPEEVPASCQPDVSRSCSDLGSTRGNRILRRSSSFPTTRNSSVLEEYLGSLEQIKRVRCVDKGTATVELPPCETCTSRDTEEEQRALLTTNKAVSAELGLDLNKFPALTTAQARSRSYVYGSTGHTGSLLGNEELSRLFPDNEVTIFVGTWNMNSHSPPPNLDEFLLPLDVDVLPDIYAVGVQEGMQSRWEWEVCVQGCLGPSHALLCSSSLGVLHLALFVRRDLLWFCSEPEEASVATRPGTMVKTKGAVAVSFQFFGTSFLFLNSHLAAHEQRLKERLSDYEKIVSSLDLPKSAPKSQDKDVTSRFDVVLWCGDLNFRVVRDRPSVLSFVEQRATRPRPSCSFLVKHDQLHQAMEQGSAFKGFREGVIHFDPSYKFEVGTSNFAAAAPLRVPSYTDRILYRCKEGRSRVSCVLYDAASRVLTSDHKPVFGVFRATLRPGRDSVPLAAGLFKRDVYLEALRRRSQFVRAAHSQSTVCSVM</sequence>
<feature type="compositionally biased region" description="Polar residues" evidence="1">
    <location>
        <begin position="293"/>
        <end position="306"/>
    </location>
</feature>
<dbReference type="EMBL" id="JAFNEN010000246">
    <property type="protein sequence ID" value="KAG8188198.1"/>
    <property type="molecule type" value="Genomic_DNA"/>
</dbReference>
<feature type="region of interest" description="Disordered" evidence="1">
    <location>
        <begin position="227"/>
        <end position="306"/>
    </location>
</feature>
<comment type="caution">
    <text evidence="3">The sequence shown here is derived from an EMBL/GenBank/DDBJ whole genome shotgun (WGS) entry which is preliminary data.</text>
</comment>
<gene>
    <name evidence="3" type="ORF">JTE90_021221</name>
</gene>
<keyword evidence="4" id="KW-1185">Reference proteome</keyword>